<dbReference type="HOGENOM" id="CLU_219146_0_0_6"/>
<proteinExistence type="predicted"/>
<comment type="caution">
    <text evidence="1">The sequence shown here is derived from an EMBL/GenBank/DDBJ whole genome shotgun (WGS) entry which is preliminary data.</text>
</comment>
<dbReference type="Proteomes" id="UP000018534">
    <property type="component" value="Unassembled WGS sequence"/>
</dbReference>
<protein>
    <submittedName>
        <fullName evidence="1">Uncharacterized protein</fullName>
    </submittedName>
</protein>
<gene>
    <name evidence="1" type="ORF">A628_03457</name>
</gene>
<dbReference type="AlphaFoldDB" id="V7IMN5"/>
<organism evidence="1 2">
    <name type="scientific">Salmonella enterica subsp. enterica serovar Cubana str. 76814</name>
    <dbReference type="NCBI Taxonomy" id="1192560"/>
    <lineage>
        <taxon>Bacteria</taxon>
        <taxon>Pseudomonadati</taxon>
        <taxon>Pseudomonadota</taxon>
        <taxon>Gammaproteobacteria</taxon>
        <taxon>Enterobacterales</taxon>
        <taxon>Enterobacteriaceae</taxon>
        <taxon>Salmonella</taxon>
    </lineage>
</organism>
<dbReference type="PATRIC" id="fig|1192560.4.peg.3240"/>
<name>V7IMN5_SALET</name>
<evidence type="ECO:0000313" key="2">
    <source>
        <dbReference type="Proteomes" id="UP000018534"/>
    </source>
</evidence>
<reference evidence="1 2" key="1">
    <citation type="journal article" date="2014" name="Genome Announc.">
        <title>Whole-Genome Sequencing of Salmonella enterica subsp. enterica Serovar Cubana Strains Isolated from Agricultural Sources.</title>
        <authorList>
            <person name="Benahmed F.H."/>
            <person name="Gopinath G.R."/>
            <person name="Wang H."/>
            <person name="Jean-Gilles Beaubrun J."/>
            <person name="Grim C."/>
            <person name="Cheng C.M."/>
            <person name="McClelland M."/>
            <person name="Ayers S."/>
            <person name="Abbott J."/>
            <person name="Desai P."/>
            <person name="Frye J.G."/>
            <person name="Weinstock G."/>
            <person name="Hammack T.S."/>
            <person name="Hanes D.E."/>
            <person name="Rasmussen M.A."/>
            <person name="Davidson M.K."/>
        </authorList>
    </citation>
    <scope>NUCLEOTIDE SEQUENCE [LARGE SCALE GENOMIC DNA]</scope>
    <source>
        <strain evidence="1">76814</strain>
    </source>
</reference>
<evidence type="ECO:0000313" key="1">
    <source>
        <dbReference type="EMBL" id="ETA86531.1"/>
    </source>
</evidence>
<accession>V7IMN5</accession>
<sequence length="41" mass="4588">MGVFTFQETRGAVMNENDSLAGGDFIPVSVLSFFHFTMKKM</sequence>
<dbReference type="EMBL" id="AZGR01000071">
    <property type="protein sequence ID" value="ETA86531.1"/>
    <property type="molecule type" value="Genomic_DNA"/>
</dbReference>